<proteinExistence type="predicted"/>
<accession>A0ABU9LHR8</accession>
<comment type="caution">
    <text evidence="1">The sequence shown here is derived from an EMBL/GenBank/DDBJ whole genome shotgun (WGS) entry which is preliminary data.</text>
</comment>
<evidence type="ECO:0000313" key="1">
    <source>
        <dbReference type="EMBL" id="MEL5987348.1"/>
    </source>
</evidence>
<dbReference type="InterPro" id="IPR025716">
    <property type="entry name" value="Post-transcriptional_regulator"/>
</dbReference>
<evidence type="ECO:0000313" key="2">
    <source>
        <dbReference type="Proteomes" id="UP001398420"/>
    </source>
</evidence>
<dbReference type="Pfam" id="PF13797">
    <property type="entry name" value="Post_transc_reg"/>
    <property type="match status" value="1"/>
</dbReference>
<organism evidence="1 2">
    <name type="scientific">Kurthia gibsonii</name>
    <dbReference type="NCBI Taxonomy" id="33946"/>
    <lineage>
        <taxon>Bacteria</taxon>
        <taxon>Bacillati</taxon>
        <taxon>Bacillota</taxon>
        <taxon>Bacilli</taxon>
        <taxon>Bacillales</taxon>
        <taxon>Caryophanaceae</taxon>
        <taxon>Kurthia</taxon>
    </lineage>
</organism>
<dbReference type="Proteomes" id="UP001398420">
    <property type="component" value="Unassembled WGS sequence"/>
</dbReference>
<gene>
    <name evidence="1" type="ORF">AAF454_02770</name>
</gene>
<dbReference type="RefSeq" id="WP_336663479.1">
    <property type="nucleotide sequence ID" value="NZ_JBBCRB010000002.1"/>
</dbReference>
<keyword evidence="2" id="KW-1185">Reference proteome</keyword>
<name>A0ABU9LHR8_9BACL</name>
<sequence length="98" mass="11613">MMPFESLFQKLQTVLNMKCEDLQAQGVEQPNPSVIWHYFVHQQWCDMESEEEMHIHQMVSDLLALTKQQYCTYIEQTSRKMTPFAELEEEEIAALLES</sequence>
<reference evidence="1 2" key="1">
    <citation type="submission" date="2024-04" db="EMBL/GenBank/DDBJ databases">
        <authorList>
            <person name="Wu Y.S."/>
            <person name="Zhang L."/>
        </authorList>
    </citation>
    <scope>NUCLEOTIDE SEQUENCE [LARGE SCALE GENOMIC DNA]</scope>
    <source>
        <strain evidence="1 2">KG-01</strain>
    </source>
</reference>
<dbReference type="EMBL" id="JBCEWA010000002">
    <property type="protein sequence ID" value="MEL5987348.1"/>
    <property type="molecule type" value="Genomic_DNA"/>
</dbReference>
<protein>
    <submittedName>
        <fullName evidence="1">Post-transcriptional regulator</fullName>
    </submittedName>
</protein>